<dbReference type="Pfam" id="PF21862">
    <property type="entry name" value="CiaD"/>
    <property type="match status" value="1"/>
</dbReference>
<dbReference type="EMBL" id="NXLW01000016">
    <property type="protein sequence ID" value="RDU70851.1"/>
    <property type="molecule type" value="Genomic_DNA"/>
</dbReference>
<dbReference type="RefSeq" id="WP_104763329.1">
    <property type="nucleotide sequence ID" value="NZ_FZPM01000019.1"/>
</dbReference>
<evidence type="ECO:0000313" key="3">
    <source>
        <dbReference type="Proteomes" id="UP000256424"/>
    </source>
</evidence>
<dbReference type="Proteomes" id="UP000256424">
    <property type="component" value="Unassembled WGS sequence"/>
</dbReference>
<organism evidence="2 3">
    <name type="scientific">Helicobacter aurati</name>
    <dbReference type="NCBI Taxonomy" id="137778"/>
    <lineage>
        <taxon>Bacteria</taxon>
        <taxon>Pseudomonadati</taxon>
        <taxon>Campylobacterota</taxon>
        <taxon>Epsilonproteobacteria</taxon>
        <taxon>Campylobacterales</taxon>
        <taxon>Helicobacteraceae</taxon>
        <taxon>Helicobacter</taxon>
    </lineage>
</organism>
<comment type="caution">
    <text evidence="2">The sequence shown here is derived from an EMBL/GenBank/DDBJ whole genome shotgun (WGS) entry which is preliminary data.</text>
</comment>
<dbReference type="OrthoDB" id="5329345at2"/>
<keyword evidence="3" id="KW-1185">Reference proteome</keyword>
<protein>
    <recommendedName>
        <fullName evidence="1">Campylobacter invasion antigen D C-terminal domain-containing protein</fullName>
    </recommendedName>
</protein>
<evidence type="ECO:0000259" key="1">
    <source>
        <dbReference type="Pfam" id="PF21862"/>
    </source>
</evidence>
<name>A0A3D8J268_9HELI</name>
<reference evidence="2 3" key="1">
    <citation type="submission" date="2018-04" db="EMBL/GenBank/DDBJ databases">
        <title>Novel Campyloabacter and Helicobacter Species and Strains.</title>
        <authorList>
            <person name="Mannion A.J."/>
            <person name="Shen Z."/>
            <person name="Fox J.G."/>
        </authorList>
    </citation>
    <scope>NUCLEOTIDE SEQUENCE [LARGE SCALE GENOMIC DNA]</scope>
    <source>
        <strain evidence="2 3">MIT 97-5075</strain>
    </source>
</reference>
<feature type="domain" description="Campylobacter invasion antigen D C-terminal" evidence="1">
    <location>
        <begin position="32"/>
        <end position="92"/>
    </location>
</feature>
<sequence length="111" mass="12710">MELKDVVLQTLNEIENGVDEKGFKDITFGVNTGEIEFLQSFKERLFVLFEGLRQDELWTEEAQDSQSKAESKLELILGFLQFQLALIDARLDSINRQMMDAEEGNSNLGYS</sequence>
<proteinExistence type="predicted"/>
<dbReference type="InterPro" id="IPR054057">
    <property type="entry name" value="CiaD_C"/>
</dbReference>
<dbReference type="AlphaFoldDB" id="A0A3D8J268"/>
<gene>
    <name evidence="2" type="ORF">CQA66_07495</name>
</gene>
<accession>A0A3D8J268</accession>
<evidence type="ECO:0000313" key="2">
    <source>
        <dbReference type="EMBL" id="RDU70851.1"/>
    </source>
</evidence>